<dbReference type="RefSeq" id="XP_062787753.1">
    <property type="nucleotide sequence ID" value="XM_062931702.1"/>
</dbReference>
<dbReference type="NCBIfam" id="TIGR00263">
    <property type="entry name" value="trpB"/>
    <property type="match status" value="1"/>
</dbReference>
<dbReference type="InterPro" id="IPR006654">
    <property type="entry name" value="Trp_synth_beta"/>
</dbReference>
<keyword evidence="13" id="KW-1185">Reference proteome</keyword>
<dbReference type="InterPro" id="IPR023026">
    <property type="entry name" value="Trp_synth_beta/beta-like"/>
</dbReference>
<dbReference type="CDD" id="cd06446">
    <property type="entry name" value="Trp-synth_B"/>
    <property type="match status" value="1"/>
</dbReference>
<organism evidence="12 13">
    <name type="scientific">Colletotrichum destructivum</name>
    <dbReference type="NCBI Taxonomy" id="34406"/>
    <lineage>
        <taxon>Eukaryota</taxon>
        <taxon>Fungi</taxon>
        <taxon>Dikarya</taxon>
        <taxon>Ascomycota</taxon>
        <taxon>Pezizomycotina</taxon>
        <taxon>Sordariomycetes</taxon>
        <taxon>Hypocreomycetidae</taxon>
        <taxon>Glomerellales</taxon>
        <taxon>Glomerellaceae</taxon>
        <taxon>Colletotrichum</taxon>
        <taxon>Colletotrichum destructivum species complex</taxon>
    </lineage>
</organism>
<evidence type="ECO:0000256" key="10">
    <source>
        <dbReference type="RuleBase" id="RU003663"/>
    </source>
</evidence>
<keyword evidence="5 10" id="KW-0822">Tryptophan biosynthesis</keyword>
<dbReference type="Proteomes" id="UP001322277">
    <property type="component" value="Chromosome 12"/>
</dbReference>
<gene>
    <name evidence="12" type="ORF">CDEST_15547</name>
</gene>
<comment type="pathway">
    <text evidence="2 10">Amino-acid biosynthesis; L-tryptophan biosynthesis; L-tryptophan from chorismate: step 5/5.</text>
</comment>
<keyword evidence="4 10" id="KW-0028">Amino-acid biosynthesis</keyword>
<comment type="catalytic activity">
    <reaction evidence="9 10">
        <text>(1S,2R)-1-C-(indol-3-yl)glycerol 3-phosphate + L-serine = D-glyceraldehyde 3-phosphate + L-tryptophan + H2O</text>
        <dbReference type="Rhea" id="RHEA:10532"/>
        <dbReference type="ChEBI" id="CHEBI:15377"/>
        <dbReference type="ChEBI" id="CHEBI:33384"/>
        <dbReference type="ChEBI" id="CHEBI:57912"/>
        <dbReference type="ChEBI" id="CHEBI:58866"/>
        <dbReference type="ChEBI" id="CHEBI:59776"/>
        <dbReference type="EC" id="4.2.1.20"/>
    </reaction>
</comment>
<dbReference type="PANTHER" id="PTHR48077">
    <property type="entry name" value="TRYPTOPHAN SYNTHASE-RELATED"/>
    <property type="match status" value="1"/>
</dbReference>
<keyword evidence="6 10" id="KW-0663">Pyridoxal phosphate</keyword>
<evidence type="ECO:0000256" key="5">
    <source>
        <dbReference type="ARBA" id="ARBA00022822"/>
    </source>
</evidence>
<evidence type="ECO:0000256" key="1">
    <source>
        <dbReference type="ARBA" id="ARBA00001933"/>
    </source>
</evidence>
<evidence type="ECO:0000256" key="2">
    <source>
        <dbReference type="ARBA" id="ARBA00004733"/>
    </source>
</evidence>
<dbReference type="SUPFAM" id="SSF53686">
    <property type="entry name" value="Tryptophan synthase beta subunit-like PLP-dependent enzymes"/>
    <property type="match status" value="1"/>
</dbReference>
<evidence type="ECO:0000256" key="8">
    <source>
        <dbReference type="ARBA" id="ARBA00023239"/>
    </source>
</evidence>
<evidence type="ECO:0000256" key="7">
    <source>
        <dbReference type="ARBA" id="ARBA00023141"/>
    </source>
</evidence>
<dbReference type="Pfam" id="PF00291">
    <property type="entry name" value="PALP"/>
    <property type="match status" value="1"/>
</dbReference>
<name>A0AAX4J567_9PEZI</name>
<dbReference type="InterPro" id="IPR036052">
    <property type="entry name" value="TrpB-like_PALP_sf"/>
</dbReference>
<protein>
    <recommendedName>
        <fullName evidence="3 10">Tryptophan synthase</fullName>
        <ecNumber evidence="3 10">4.2.1.20</ecNumber>
    </recommendedName>
</protein>
<dbReference type="Gene3D" id="3.40.50.1100">
    <property type="match status" value="2"/>
</dbReference>
<evidence type="ECO:0000256" key="4">
    <source>
        <dbReference type="ARBA" id="ARBA00022605"/>
    </source>
</evidence>
<dbReference type="GO" id="GO:0004834">
    <property type="term" value="F:tryptophan synthase activity"/>
    <property type="evidence" value="ECO:0007669"/>
    <property type="project" value="UniProtKB-EC"/>
</dbReference>
<reference evidence="13" key="1">
    <citation type="journal article" date="2023" name="bioRxiv">
        <title>Complete genome of the Medicago anthracnose fungus, Colletotrichum destructivum, reveals a mini-chromosome-like region within a core chromosome.</title>
        <authorList>
            <person name="Lapalu N."/>
            <person name="Simon A."/>
            <person name="Lu A."/>
            <person name="Plaumann P.-L."/>
            <person name="Amselem J."/>
            <person name="Pigne S."/>
            <person name="Auger A."/>
            <person name="Koch C."/>
            <person name="Dallery J.-F."/>
            <person name="O'Connell R.J."/>
        </authorList>
    </citation>
    <scope>NUCLEOTIDE SEQUENCE [LARGE SCALE GENOMIC DNA]</scope>
    <source>
        <strain evidence="13">CBS 520.97</strain>
    </source>
</reference>
<dbReference type="EC" id="4.2.1.20" evidence="3 10"/>
<dbReference type="KEGG" id="cdet:87952046"/>
<dbReference type="InterPro" id="IPR001926">
    <property type="entry name" value="TrpB-like_PALP"/>
</dbReference>
<dbReference type="HAMAP" id="MF_00133">
    <property type="entry name" value="Trp_synth_beta"/>
    <property type="match status" value="1"/>
</dbReference>
<dbReference type="GO" id="GO:0005737">
    <property type="term" value="C:cytoplasm"/>
    <property type="evidence" value="ECO:0007669"/>
    <property type="project" value="TreeGrafter"/>
</dbReference>
<evidence type="ECO:0000313" key="13">
    <source>
        <dbReference type="Proteomes" id="UP001322277"/>
    </source>
</evidence>
<accession>A0AAX4J567</accession>
<sequence length="391" mass="41887">MTLPQRFGAYGGQYVPESFIAFLSALETAFIREANDQSFWDEYRNHYDYIGRPGRLHLAERLTAYAGGANIWFAREDLNHTGSHKIINALGQILLARRMGKQRIVTETGSGQHGVATASLYAKFGLECVVYVGSVGDYKSPQPTNVWKMRMLGAKIITVKTGSQTLRDAMNEALCACAADDGKSFYLAGTPIGPHPIPFVVRTFQSVIGVETKLHALKKIGQLPDAVVACVGTGAIAVGLFSQFLDNTTVKLVGIEAGGDGVHTFSHSAALSSGSRGVFQGTMTYVLQDDHGQIRHSHSIAAGLDHPAVGPELSSWKDSGRVDFVTATDEEALNAFRLTAQLEGIIPALEAAHAIHGAVELARSMLRSDNIFVCVSGSGEKDTHTVGGLTV</sequence>
<dbReference type="PIRSF" id="PIRSF001413">
    <property type="entry name" value="Trp_syn_beta"/>
    <property type="match status" value="1"/>
</dbReference>
<evidence type="ECO:0000256" key="6">
    <source>
        <dbReference type="ARBA" id="ARBA00022898"/>
    </source>
</evidence>
<dbReference type="AlphaFoldDB" id="A0AAX4J567"/>
<dbReference type="PANTHER" id="PTHR48077:SF3">
    <property type="entry name" value="TRYPTOPHAN SYNTHASE"/>
    <property type="match status" value="1"/>
</dbReference>
<keyword evidence="8 10" id="KW-0456">Lyase</keyword>
<dbReference type="EMBL" id="CP137316">
    <property type="protein sequence ID" value="WQF90533.1"/>
    <property type="molecule type" value="Genomic_DNA"/>
</dbReference>
<proteinExistence type="inferred from homology"/>
<comment type="cofactor">
    <cofactor evidence="1 10">
        <name>pyridoxal 5'-phosphate</name>
        <dbReference type="ChEBI" id="CHEBI:597326"/>
    </cofactor>
</comment>
<keyword evidence="7 10" id="KW-0057">Aromatic amino acid biosynthesis</keyword>
<dbReference type="GeneID" id="87952046"/>
<evidence type="ECO:0000256" key="3">
    <source>
        <dbReference type="ARBA" id="ARBA00012043"/>
    </source>
</evidence>
<feature type="domain" description="Tryptophan synthase beta chain-like PALP" evidence="11">
    <location>
        <begin position="55"/>
        <end position="377"/>
    </location>
</feature>
<evidence type="ECO:0000256" key="9">
    <source>
        <dbReference type="ARBA" id="ARBA00049047"/>
    </source>
</evidence>
<evidence type="ECO:0000259" key="11">
    <source>
        <dbReference type="Pfam" id="PF00291"/>
    </source>
</evidence>
<dbReference type="FunFam" id="3.40.50.1100:FF:000004">
    <property type="entry name" value="Tryptophan synthase beta chain"/>
    <property type="match status" value="1"/>
</dbReference>
<evidence type="ECO:0000313" key="12">
    <source>
        <dbReference type="EMBL" id="WQF90533.1"/>
    </source>
</evidence>